<dbReference type="GeneID" id="6498632"/>
<evidence type="ECO:0000313" key="2">
    <source>
        <dbReference type="EMBL" id="EDV32416.1"/>
    </source>
</evidence>
<reference evidence="2 3" key="1">
    <citation type="journal article" date="2007" name="Nature">
        <title>Evolution of genes and genomes on the Drosophila phylogeny.</title>
        <authorList>
            <consortium name="Drosophila 12 Genomes Consortium"/>
            <person name="Clark A.G."/>
            <person name="Eisen M.B."/>
            <person name="Smith D.R."/>
            <person name="Bergman C.M."/>
            <person name="Oliver B."/>
            <person name="Markow T.A."/>
            <person name="Kaufman T.C."/>
            <person name="Kellis M."/>
            <person name="Gelbart W."/>
            <person name="Iyer V.N."/>
            <person name="Pollard D.A."/>
            <person name="Sackton T.B."/>
            <person name="Larracuente A.M."/>
            <person name="Singh N.D."/>
            <person name="Abad J.P."/>
            <person name="Abt D.N."/>
            <person name="Adryan B."/>
            <person name="Aguade M."/>
            <person name="Akashi H."/>
            <person name="Anderson W.W."/>
            <person name="Aquadro C.F."/>
            <person name="Ardell D.H."/>
            <person name="Arguello R."/>
            <person name="Artieri C.G."/>
            <person name="Barbash D.A."/>
            <person name="Barker D."/>
            <person name="Barsanti P."/>
            <person name="Batterham P."/>
            <person name="Batzoglou S."/>
            <person name="Begun D."/>
            <person name="Bhutkar A."/>
            <person name="Blanco E."/>
            <person name="Bosak S.A."/>
            <person name="Bradley R.K."/>
            <person name="Brand A.D."/>
            <person name="Brent M.R."/>
            <person name="Brooks A.N."/>
            <person name="Brown R.H."/>
            <person name="Butlin R.K."/>
            <person name="Caggese C."/>
            <person name="Calvi B.R."/>
            <person name="Bernardo de Carvalho A."/>
            <person name="Caspi A."/>
            <person name="Castrezana S."/>
            <person name="Celniker S.E."/>
            <person name="Chang J.L."/>
            <person name="Chapple C."/>
            <person name="Chatterji S."/>
            <person name="Chinwalla A."/>
            <person name="Civetta A."/>
            <person name="Clifton S.W."/>
            <person name="Comeron J.M."/>
            <person name="Costello J.C."/>
            <person name="Coyne J.A."/>
            <person name="Daub J."/>
            <person name="David R.G."/>
            <person name="Delcher A.L."/>
            <person name="Delehaunty K."/>
            <person name="Do C.B."/>
            <person name="Ebling H."/>
            <person name="Edwards K."/>
            <person name="Eickbush T."/>
            <person name="Evans J.D."/>
            <person name="Filipski A."/>
            <person name="Findeiss S."/>
            <person name="Freyhult E."/>
            <person name="Fulton L."/>
            <person name="Fulton R."/>
            <person name="Garcia A.C."/>
            <person name="Gardiner A."/>
            <person name="Garfield D.A."/>
            <person name="Garvin B.E."/>
            <person name="Gibson G."/>
            <person name="Gilbert D."/>
            <person name="Gnerre S."/>
            <person name="Godfrey J."/>
            <person name="Good R."/>
            <person name="Gotea V."/>
            <person name="Gravely B."/>
            <person name="Greenberg A.J."/>
            <person name="Griffiths-Jones S."/>
            <person name="Gross S."/>
            <person name="Guigo R."/>
            <person name="Gustafson E.A."/>
            <person name="Haerty W."/>
            <person name="Hahn M.W."/>
            <person name="Halligan D.L."/>
            <person name="Halpern A.L."/>
            <person name="Halter G.M."/>
            <person name="Han M.V."/>
            <person name="Heger A."/>
            <person name="Hillier L."/>
            <person name="Hinrichs A.S."/>
            <person name="Holmes I."/>
            <person name="Hoskins R.A."/>
            <person name="Hubisz M.J."/>
            <person name="Hultmark D."/>
            <person name="Huntley M.A."/>
            <person name="Jaffe D.B."/>
            <person name="Jagadeeshan S."/>
            <person name="Jeck W.R."/>
            <person name="Johnson J."/>
            <person name="Jones C.D."/>
            <person name="Jordan W.C."/>
            <person name="Karpen G.H."/>
            <person name="Kataoka E."/>
            <person name="Keightley P.D."/>
            <person name="Kheradpour P."/>
            <person name="Kirkness E.F."/>
            <person name="Koerich L.B."/>
            <person name="Kristiansen K."/>
            <person name="Kudrna D."/>
            <person name="Kulathinal R.J."/>
            <person name="Kumar S."/>
            <person name="Kwok R."/>
            <person name="Lander E."/>
            <person name="Langley C.H."/>
            <person name="Lapoint R."/>
            <person name="Lazzaro B.P."/>
            <person name="Lee S.J."/>
            <person name="Levesque L."/>
            <person name="Li R."/>
            <person name="Lin C.F."/>
            <person name="Lin M.F."/>
            <person name="Lindblad-Toh K."/>
            <person name="Llopart A."/>
            <person name="Long M."/>
            <person name="Low L."/>
            <person name="Lozovsky E."/>
            <person name="Lu J."/>
            <person name="Luo M."/>
            <person name="Machado C.A."/>
            <person name="Makalowski W."/>
            <person name="Marzo M."/>
            <person name="Matsuda M."/>
            <person name="Matzkin L."/>
            <person name="McAllister B."/>
            <person name="McBride C.S."/>
            <person name="McKernan B."/>
            <person name="McKernan K."/>
            <person name="Mendez-Lago M."/>
            <person name="Minx P."/>
            <person name="Mollenhauer M.U."/>
            <person name="Montooth K."/>
            <person name="Mount S.M."/>
            <person name="Mu X."/>
            <person name="Myers E."/>
            <person name="Negre B."/>
            <person name="Newfeld S."/>
            <person name="Nielsen R."/>
            <person name="Noor M.A."/>
            <person name="O'Grady P."/>
            <person name="Pachter L."/>
            <person name="Papaceit M."/>
            <person name="Parisi M.J."/>
            <person name="Parisi M."/>
            <person name="Parts L."/>
            <person name="Pedersen J.S."/>
            <person name="Pesole G."/>
            <person name="Phillippy A.M."/>
            <person name="Ponting C.P."/>
            <person name="Pop M."/>
            <person name="Porcelli D."/>
            <person name="Powell J.R."/>
            <person name="Prohaska S."/>
            <person name="Pruitt K."/>
            <person name="Puig M."/>
            <person name="Quesneville H."/>
            <person name="Ram K.R."/>
            <person name="Rand D."/>
            <person name="Rasmussen M.D."/>
            <person name="Reed L.K."/>
            <person name="Reenan R."/>
            <person name="Reily A."/>
            <person name="Remington K.A."/>
            <person name="Rieger T.T."/>
            <person name="Ritchie M.G."/>
            <person name="Robin C."/>
            <person name="Rogers Y.H."/>
            <person name="Rohde C."/>
            <person name="Rozas J."/>
            <person name="Rubenfield M.J."/>
            <person name="Ruiz A."/>
            <person name="Russo S."/>
            <person name="Salzberg S.L."/>
            <person name="Sanchez-Gracia A."/>
            <person name="Saranga D.J."/>
            <person name="Sato H."/>
            <person name="Schaeffer S.W."/>
            <person name="Schatz M.C."/>
            <person name="Schlenke T."/>
            <person name="Schwartz R."/>
            <person name="Segarra C."/>
            <person name="Singh R.S."/>
            <person name="Sirot L."/>
            <person name="Sirota M."/>
            <person name="Sisneros N.B."/>
            <person name="Smith C.D."/>
            <person name="Smith T.F."/>
            <person name="Spieth J."/>
            <person name="Stage D.E."/>
            <person name="Stark A."/>
            <person name="Stephan W."/>
            <person name="Strausberg R.L."/>
            <person name="Strempel S."/>
            <person name="Sturgill D."/>
            <person name="Sutton G."/>
            <person name="Sutton G.G."/>
            <person name="Tao W."/>
            <person name="Teichmann S."/>
            <person name="Tobari Y.N."/>
            <person name="Tomimura Y."/>
            <person name="Tsolas J.M."/>
            <person name="Valente V.L."/>
            <person name="Venter E."/>
            <person name="Venter J.C."/>
            <person name="Vicario S."/>
            <person name="Vieira F.G."/>
            <person name="Vilella A.J."/>
            <person name="Villasante A."/>
            <person name="Walenz B."/>
            <person name="Wang J."/>
            <person name="Wasserman M."/>
            <person name="Watts T."/>
            <person name="Wilson D."/>
            <person name="Wilson R.K."/>
            <person name="Wing R.A."/>
            <person name="Wolfner M.F."/>
            <person name="Wong A."/>
            <person name="Wong G.K."/>
            <person name="Wu C.I."/>
            <person name="Wu G."/>
            <person name="Yamamoto D."/>
            <person name="Yang H.P."/>
            <person name="Yang S.P."/>
            <person name="Yorke J.A."/>
            <person name="Yoshida K."/>
            <person name="Zdobnov E."/>
            <person name="Zhang P."/>
            <person name="Zhang Y."/>
            <person name="Zimin A.V."/>
            <person name="Baldwin J."/>
            <person name="Abdouelleil A."/>
            <person name="Abdulkadir J."/>
            <person name="Abebe A."/>
            <person name="Abera B."/>
            <person name="Abreu J."/>
            <person name="Acer S.C."/>
            <person name="Aftuck L."/>
            <person name="Alexander A."/>
            <person name="An P."/>
            <person name="Anderson E."/>
            <person name="Anderson S."/>
            <person name="Arachi H."/>
            <person name="Azer M."/>
            <person name="Bachantsang P."/>
            <person name="Barry A."/>
            <person name="Bayul T."/>
            <person name="Berlin A."/>
            <person name="Bessette D."/>
            <person name="Bloom T."/>
            <person name="Blye J."/>
            <person name="Boguslavskiy L."/>
            <person name="Bonnet C."/>
            <person name="Boukhgalter B."/>
            <person name="Bourzgui I."/>
            <person name="Brown A."/>
            <person name="Cahill P."/>
            <person name="Channer S."/>
            <person name="Cheshatsang Y."/>
            <person name="Chuda L."/>
            <person name="Citroen M."/>
            <person name="Collymore A."/>
            <person name="Cooke P."/>
            <person name="Costello M."/>
            <person name="D'Aco K."/>
            <person name="Daza R."/>
            <person name="De Haan G."/>
            <person name="DeGray S."/>
            <person name="DeMaso C."/>
            <person name="Dhargay N."/>
            <person name="Dooley K."/>
            <person name="Dooley E."/>
            <person name="Doricent M."/>
            <person name="Dorje P."/>
            <person name="Dorjee K."/>
            <person name="Dupes A."/>
            <person name="Elong R."/>
            <person name="Falk J."/>
            <person name="Farina A."/>
            <person name="Faro S."/>
            <person name="Ferguson D."/>
            <person name="Fisher S."/>
            <person name="Foley C.D."/>
            <person name="Franke A."/>
            <person name="Friedrich D."/>
            <person name="Gadbois L."/>
            <person name="Gearin G."/>
            <person name="Gearin C.R."/>
            <person name="Giannoukos G."/>
            <person name="Goode T."/>
            <person name="Graham J."/>
            <person name="Grandbois E."/>
            <person name="Grewal S."/>
            <person name="Gyaltsen K."/>
            <person name="Hafez N."/>
            <person name="Hagos B."/>
            <person name="Hall J."/>
            <person name="Henson C."/>
            <person name="Hollinger A."/>
            <person name="Honan T."/>
            <person name="Huard M.D."/>
            <person name="Hughes L."/>
            <person name="Hurhula B."/>
            <person name="Husby M.E."/>
            <person name="Kamat A."/>
            <person name="Kanga B."/>
            <person name="Kashin S."/>
            <person name="Khazanovich D."/>
            <person name="Kisner P."/>
            <person name="Lance K."/>
            <person name="Lara M."/>
            <person name="Lee W."/>
            <person name="Lennon N."/>
            <person name="Letendre F."/>
            <person name="LeVine R."/>
            <person name="Lipovsky A."/>
            <person name="Liu X."/>
            <person name="Liu J."/>
            <person name="Liu S."/>
            <person name="Lokyitsang T."/>
            <person name="Lokyitsang Y."/>
            <person name="Lubonja R."/>
            <person name="Lui A."/>
            <person name="MacDonald P."/>
            <person name="Magnisalis V."/>
            <person name="Maru K."/>
            <person name="Matthews C."/>
            <person name="McCusker W."/>
            <person name="McDonough S."/>
            <person name="Mehta T."/>
            <person name="Meldrim J."/>
            <person name="Meneus L."/>
            <person name="Mihai O."/>
            <person name="Mihalev A."/>
            <person name="Mihova T."/>
            <person name="Mittelman R."/>
            <person name="Mlenga V."/>
            <person name="Montmayeur A."/>
            <person name="Mulrain L."/>
            <person name="Navidi A."/>
            <person name="Naylor J."/>
            <person name="Negash T."/>
            <person name="Nguyen T."/>
            <person name="Nguyen N."/>
            <person name="Nicol R."/>
            <person name="Norbu C."/>
            <person name="Norbu N."/>
            <person name="Novod N."/>
            <person name="O'Neill B."/>
            <person name="Osman S."/>
            <person name="Markiewicz E."/>
            <person name="Oyono O.L."/>
            <person name="Patti C."/>
            <person name="Phunkhang P."/>
            <person name="Pierre F."/>
            <person name="Priest M."/>
            <person name="Raghuraman S."/>
            <person name="Rege F."/>
            <person name="Reyes R."/>
            <person name="Rise C."/>
            <person name="Rogov P."/>
            <person name="Ross K."/>
            <person name="Ryan E."/>
            <person name="Settipalli S."/>
            <person name="Shea T."/>
            <person name="Sherpa N."/>
            <person name="Shi L."/>
            <person name="Shih D."/>
            <person name="Sparrow T."/>
            <person name="Spaulding J."/>
            <person name="Stalker J."/>
            <person name="Stange-Thomann N."/>
            <person name="Stavropoulos S."/>
            <person name="Stone C."/>
            <person name="Strader C."/>
            <person name="Tesfaye S."/>
            <person name="Thomson T."/>
            <person name="Thoulutsang Y."/>
            <person name="Thoulutsang D."/>
            <person name="Topham K."/>
            <person name="Topping I."/>
            <person name="Tsamla T."/>
            <person name="Vassiliev H."/>
            <person name="Vo A."/>
            <person name="Wangchuk T."/>
            <person name="Wangdi T."/>
            <person name="Weiand M."/>
            <person name="Wilkinson J."/>
            <person name="Wilson A."/>
            <person name="Yadav S."/>
            <person name="Young G."/>
            <person name="Yu Q."/>
            <person name="Zembek L."/>
            <person name="Zhong D."/>
            <person name="Zimmer A."/>
            <person name="Zwirko Z."/>
            <person name="Jaffe D.B."/>
            <person name="Alvarez P."/>
            <person name="Brockman W."/>
            <person name="Butler J."/>
            <person name="Chin C."/>
            <person name="Gnerre S."/>
            <person name="Grabherr M."/>
            <person name="Kleber M."/>
            <person name="Mauceli E."/>
            <person name="MacCallum I."/>
        </authorList>
    </citation>
    <scope>NUCLEOTIDE SEQUENCE [LARGE SCALE GENOMIC DNA]</scope>
    <source>
        <strain evidence="3">Tucson 14024-0371.13</strain>
    </source>
</reference>
<dbReference type="InParanoid" id="B3MJW1"/>
<dbReference type="EMBL" id="CH902620">
    <property type="protein sequence ID" value="EDV32416.1"/>
    <property type="molecule type" value="Genomic_DNA"/>
</dbReference>
<dbReference type="HOGENOM" id="CLU_2608527_0_0_1"/>
<dbReference type="AlphaFoldDB" id="B3MJW1"/>
<gene>
    <name evidence="2" type="primary">Dana\GF15827</name>
    <name evidence="2" type="synonym">dana_GLEANR_16589</name>
    <name evidence="2" type="ORF">GF15827</name>
</gene>
<dbReference type="OMA" id="MPAFKKS"/>
<keyword evidence="3" id="KW-1185">Reference proteome</keyword>
<evidence type="ECO:0000256" key="1">
    <source>
        <dbReference type="SAM" id="MobiDB-lite"/>
    </source>
</evidence>
<feature type="region of interest" description="Disordered" evidence="1">
    <location>
        <begin position="1"/>
        <end position="25"/>
    </location>
</feature>
<proteinExistence type="predicted"/>
<dbReference type="KEGG" id="dan:6498632"/>
<evidence type="ECO:0000313" key="3">
    <source>
        <dbReference type="Proteomes" id="UP000007801"/>
    </source>
</evidence>
<accession>B3MJW1</accession>
<dbReference type="Proteomes" id="UP000007801">
    <property type="component" value="Unassembled WGS sequence"/>
</dbReference>
<dbReference type="Pfam" id="PF07004">
    <property type="entry name" value="SHIPPO-rpt"/>
    <property type="match status" value="2"/>
</dbReference>
<dbReference type="eggNOG" id="ENOG502TBAJ">
    <property type="taxonomic scope" value="Eukaryota"/>
</dbReference>
<name>B3MJW1_DROAN</name>
<dbReference type="STRING" id="7217.B3MJW1"/>
<organism evidence="2 3">
    <name type="scientific">Drosophila ananassae</name>
    <name type="common">Fruit fly</name>
    <dbReference type="NCBI Taxonomy" id="7217"/>
    <lineage>
        <taxon>Eukaryota</taxon>
        <taxon>Metazoa</taxon>
        <taxon>Ecdysozoa</taxon>
        <taxon>Arthropoda</taxon>
        <taxon>Hexapoda</taxon>
        <taxon>Insecta</taxon>
        <taxon>Pterygota</taxon>
        <taxon>Neoptera</taxon>
        <taxon>Endopterygota</taxon>
        <taxon>Diptera</taxon>
        <taxon>Brachycera</taxon>
        <taxon>Muscomorpha</taxon>
        <taxon>Ephydroidea</taxon>
        <taxon>Drosophilidae</taxon>
        <taxon>Drosophila</taxon>
        <taxon>Sophophora</taxon>
    </lineage>
</organism>
<dbReference type="OrthoDB" id="429991at2759"/>
<dbReference type="PhylomeDB" id="B3MJW1"/>
<protein>
    <submittedName>
        <fullName evidence="2">Uncharacterized protein</fullName>
    </submittedName>
</protein>
<dbReference type="InterPro" id="IPR010736">
    <property type="entry name" value="SHIPPO-rpt"/>
</dbReference>
<sequence length="79" mass="8957">MSGNLGPGPGAYMLPSSFGQRGPQYSFGRRIDRKRFEKPGPGPAAYRIDKVTRYGKSDGQHFSMLERLPLRKPMPIRYQ</sequence>